<feature type="compositionally biased region" description="Polar residues" evidence="1">
    <location>
        <begin position="1267"/>
        <end position="1284"/>
    </location>
</feature>
<reference evidence="3 4" key="1">
    <citation type="journal article" date="2022" name="Nat. Ecol. Evol.">
        <title>A masculinizing supergene underlies an exaggerated male reproductive morph in a spider.</title>
        <authorList>
            <person name="Hendrickx F."/>
            <person name="De Corte Z."/>
            <person name="Sonet G."/>
            <person name="Van Belleghem S.M."/>
            <person name="Kostlbacher S."/>
            <person name="Vangestel C."/>
        </authorList>
    </citation>
    <scope>NUCLEOTIDE SEQUENCE [LARGE SCALE GENOMIC DNA]</scope>
    <source>
        <strain evidence="3">W744_W776</strain>
    </source>
</reference>
<dbReference type="PROSITE" id="PS51038">
    <property type="entry name" value="BAH"/>
    <property type="match status" value="1"/>
</dbReference>
<comment type="caution">
    <text evidence="3">The sequence shown here is derived from an EMBL/GenBank/DDBJ whole genome shotgun (WGS) entry which is preliminary data.</text>
</comment>
<dbReference type="GO" id="GO:0005677">
    <property type="term" value="C:chromatin silencing complex"/>
    <property type="evidence" value="ECO:0007669"/>
    <property type="project" value="TreeGrafter"/>
</dbReference>
<dbReference type="InterPro" id="IPR043151">
    <property type="entry name" value="BAH_sf"/>
</dbReference>
<feature type="compositionally biased region" description="Basic and acidic residues" evidence="1">
    <location>
        <begin position="1205"/>
        <end position="1214"/>
    </location>
</feature>
<feature type="compositionally biased region" description="Low complexity" evidence="1">
    <location>
        <begin position="117"/>
        <end position="129"/>
    </location>
</feature>
<protein>
    <recommendedName>
        <fullName evidence="2">BAH domain-containing protein</fullName>
    </recommendedName>
</protein>
<feature type="compositionally biased region" description="Polar residues" evidence="1">
    <location>
        <begin position="827"/>
        <end position="849"/>
    </location>
</feature>
<feature type="region of interest" description="Disordered" evidence="1">
    <location>
        <begin position="1251"/>
        <end position="1284"/>
    </location>
</feature>
<feature type="region of interest" description="Disordered" evidence="1">
    <location>
        <begin position="1313"/>
        <end position="1344"/>
    </location>
</feature>
<dbReference type="PANTHER" id="PTHR46576">
    <property type="entry name" value="BROMO ADJACENT HOMOLOGY DOMAIN-CONTAINING 1 PROTEIN"/>
    <property type="match status" value="1"/>
</dbReference>
<feature type="compositionally biased region" description="Acidic residues" evidence="1">
    <location>
        <begin position="130"/>
        <end position="153"/>
    </location>
</feature>
<evidence type="ECO:0000256" key="1">
    <source>
        <dbReference type="SAM" id="MobiDB-lite"/>
    </source>
</evidence>
<evidence type="ECO:0000313" key="4">
    <source>
        <dbReference type="Proteomes" id="UP000827092"/>
    </source>
</evidence>
<feature type="compositionally biased region" description="Polar residues" evidence="1">
    <location>
        <begin position="757"/>
        <end position="779"/>
    </location>
</feature>
<dbReference type="GO" id="GO:0003682">
    <property type="term" value="F:chromatin binding"/>
    <property type="evidence" value="ECO:0007669"/>
    <property type="project" value="InterPro"/>
</dbReference>
<feature type="compositionally biased region" description="Low complexity" evidence="1">
    <location>
        <begin position="850"/>
        <end position="863"/>
    </location>
</feature>
<gene>
    <name evidence="3" type="ORF">JTE90_014416</name>
</gene>
<feature type="compositionally biased region" description="Polar residues" evidence="1">
    <location>
        <begin position="679"/>
        <end position="699"/>
    </location>
</feature>
<dbReference type="InterPro" id="IPR053032">
    <property type="entry name" value="BAH_domain-containing"/>
</dbReference>
<dbReference type="GO" id="GO:0031507">
    <property type="term" value="P:heterochromatin formation"/>
    <property type="evidence" value="ECO:0007669"/>
    <property type="project" value="TreeGrafter"/>
</dbReference>
<dbReference type="PANTHER" id="PTHR46576:SF1">
    <property type="entry name" value="BROMO ADJACENT HOMOLOGY DOMAIN-CONTAINING 1 PROTEIN"/>
    <property type="match status" value="1"/>
</dbReference>
<feature type="region of interest" description="Disordered" evidence="1">
    <location>
        <begin position="1"/>
        <end position="215"/>
    </location>
</feature>
<dbReference type="EMBL" id="JAFNEN010000426">
    <property type="protein sequence ID" value="KAG8183243.1"/>
    <property type="molecule type" value="Genomic_DNA"/>
</dbReference>
<dbReference type="InterPro" id="IPR001025">
    <property type="entry name" value="BAH_dom"/>
</dbReference>
<feature type="compositionally biased region" description="Low complexity" evidence="1">
    <location>
        <begin position="708"/>
        <end position="741"/>
    </location>
</feature>
<sequence>MSATKSSSRSSTQKKDGGSRYATRFLALEKGKRNNPAKEANSSKSCNCVVKSDGGKGGKTSQTSKLPVKKTNTKCISRDTKKKSTSANHREKVVIVSKRSSSVSVVKSCKLRKSVSVKKVSYSTSVVLSSEEEEEEEEEEDTDSEDEESEEEEEKKREFSRKKRTVLKRTTSRVKSSVRETKKADSKAKKKDRAIKMLCEKLSSGKRKSPSRELRPRFPYSNVLQEWPTARTHRMASLNALAKVHVLYENEGKVAGENTHEADEAALIDFLDNESDEDSKRDIKPIISNLKKQERLKAVEDKSKNWKKEKATTKPRVIRRAKKRKLPEVEIIDTRVCKRMASLNASAILAASYQFEPKPKQTYRRLEKCYDSSDTETEVDLSIVKVEKDDEEEIIETPRPCTMSEKHKLEEIKNSPDEHSTKSTGHSFSKRISKLDVKNQKNLESEVTIIENKTSAATVSNRSCTVASTAATTQVGMTKYTEVTKVQINTHKDSAIKEESKSERKIKHVVSSNEDVAITQMYRYQSETANETYCVQMQTTYKPGSKPVASATNLPPTSEIFPRDSSLPSTSGYFGHTSMLPSQAYPSVGPIPPVGIDRRLPRHYGASAFSVPHYKHSQHMPFSSNEYGYYQPAGPLIQPGQDQVIHKPVPYHPQPNRNQTPQRPQPTPHREGFQGFEPRQTQQNKPATLSHSPLQQESPVPSVPKSDAVSQVQSPSSTQTSRSSQSDASRNRSPSSNASTSFQQPAKHVRSPVMPTLYSSQNSLRSYQTQKRMPTTFGSYGQPHEKKEKDPKLVGYEPRKESEPKLVGYEPRKERPKLVGYDPVRHASTSTKSPSDAVHSQSPFQSKNDQVQYQSQPSTSYSTGHFKNASGTSSSKQRMWDYKPSHGTSSSYHASLPSRIYNSGASSGFYNQETSNVGHSGTSSKICQDASSNFLPYRSSFRKDVHLNLGDTYPRKSPPVITIDEDSPRDTKTFIQLEVPKNSHREKIVIVDVEDDDIDPKHNYTETINAQNTSFNKSQGNIVRKNIPSKQGTSSTVTSNQLPDSLDKKYISKNVPLNTTISTYHSSIDKNYEYSKNSNIPYPSFDKSQGKIENKNIHSSSSHTPRSIYDKAEIEPALSRNTDELKPILQKSQPEKEKTQANFSRDSSIPLVALDRPQDQTEKPYTYLNKSDVPKETSNVPQDKIEKKQNQSKSGDINKAIFNRPQDKVEKKYPNLKSSDKLIFDRPQNKTEKEPTQSEYIDLTNSTLDNHQNKLEDKNKPAKNIEPTFNSPQEKSISTKKSIPQTCHVKNKSSFSSPPVPITPDISIVKVERVSDSDSEPVKKNDAGSHNRKCDKSTAESQEATNIEVKKKKESAVVRRAKMQGKQRTFRDCYNRPLEQLSKNKKKGEFSNLLERSLSREFQPQVSLTRLVLPKMEKPPAHGWSWEGTPFDKDVFISNDDKPVKRRCYPSIRHVEGDIISERDCVFLRSGPRKTDVPFVAKVTALWEMPTSGEMTMSLLWYYRPEHTEMGKKFPTSEDEILASKHRDINSVACIEDKCYVLTYSEYCRYKKRCRVMEDSTALTFSPVPEGDGYKRNDRLPPPEVSPDLVLFCRRVYDYRQKRLLKNPL</sequence>
<feature type="domain" description="BAH" evidence="2">
    <location>
        <begin position="1458"/>
        <end position="1608"/>
    </location>
</feature>
<feature type="compositionally biased region" description="Basic residues" evidence="1">
    <location>
        <begin position="158"/>
        <end position="172"/>
    </location>
</feature>
<dbReference type="Proteomes" id="UP000827092">
    <property type="component" value="Unassembled WGS sequence"/>
</dbReference>
<feature type="compositionally biased region" description="Low complexity" evidence="1">
    <location>
        <begin position="94"/>
        <end position="108"/>
    </location>
</feature>
<feature type="compositionally biased region" description="Basic and acidic residues" evidence="1">
    <location>
        <begin position="783"/>
        <end position="817"/>
    </location>
</feature>
<dbReference type="Gene3D" id="2.30.30.490">
    <property type="match status" value="1"/>
</dbReference>
<accession>A0AAV6UHH4</accession>
<feature type="region of interest" description="Disordered" evidence="1">
    <location>
        <begin position="405"/>
        <end position="429"/>
    </location>
</feature>
<dbReference type="GO" id="GO:0045892">
    <property type="term" value="P:negative regulation of DNA-templated transcription"/>
    <property type="evidence" value="ECO:0007669"/>
    <property type="project" value="TreeGrafter"/>
</dbReference>
<organism evidence="3 4">
    <name type="scientific">Oedothorax gibbosus</name>
    <dbReference type="NCBI Taxonomy" id="931172"/>
    <lineage>
        <taxon>Eukaryota</taxon>
        <taxon>Metazoa</taxon>
        <taxon>Ecdysozoa</taxon>
        <taxon>Arthropoda</taxon>
        <taxon>Chelicerata</taxon>
        <taxon>Arachnida</taxon>
        <taxon>Araneae</taxon>
        <taxon>Araneomorphae</taxon>
        <taxon>Entelegynae</taxon>
        <taxon>Araneoidea</taxon>
        <taxon>Linyphiidae</taxon>
        <taxon>Erigoninae</taxon>
        <taxon>Oedothorax</taxon>
    </lineage>
</organism>
<dbReference type="GO" id="GO:0000976">
    <property type="term" value="F:transcription cis-regulatory region binding"/>
    <property type="evidence" value="ECO:0007669"/>
    <property type="project" value="TreeGrafter"/>
</dbReference>
<feature type="compositionally biased region" description="Basic and acidic residues" evidence="1">
    <location>
        <begin position="1313"/>
        <end position="1338"/>
    </location>
</feature>
<feature type="region of interest" description="Disordered" evidence="1">
    <location>
        <begin position="1115"/>
        <end position="1214"/>
    </location>
</feature>
<feature type="region of interest" description="Disordered" evidence="1">
    <location>
        <begin position="544"/>
        <end position="565"/>
    </location>
</feature>
<evidence type="ECO:0000313" key="3">
    <source>
        <dbReference type="EMBL" id="KAG8183243.1"/>
    </source>
</evidence>
<name>A0AAV6UHH4_9ARAC</name>
<dbReference type="Pfam" id="PF01426">
    <property type="entry name" value="BAH"/>
    <property type="match status" value="1"/>
</dbReference>
<feature type="compositionally biased region" description="Basic and acidic residues" evidence="1">
    <location>
        <begin position="1251"/>
        <end position="1260"/>
    </location>
</feature>
<evidence type="ECO:0000259" key="2">
    <source>
        <dbReference type="PROSITE" id="PS51038"/>
    </source>
</evidence>
<feature type="compositionally biased region" description="Basic and acidic residues" evidence="1">
    <location>
        <begin position="405"/>
        <end position="421"/>
    </location>
</feature>
<proteinExistence type="predicted"/>
<feature type="region of interest" description="Disordered" evidence="1">
    <location>
        <begin position="633"/>
        <end position="895"/>
    </location>
</feature>
<feature type="compositionally biased region" description="Low complexity" evidence="1">
    <location>
        <begin position="1"/>
        <end position="11"/>
    </location>
</feature>
<keyword evidence="4" id="KW-1185">Reference proteome</keyword>
<feature type="compositionally biased region" description="Basic and acidic residues" evidence="1">
    <location>
        <begin position="177"/>
        <end position="187"/>
    </location>
</feature>